<gene>
    <name evidence="2" type="ORF">G7Y89_g4776</name>
</gene>
<dbReference type="SUPFAM" id="SSF50405">
    <property type="entry name" value="Actin-crosslinking proteins"/>
    <property type="match status" value="1"/>
</dbReference>
<dbReference type="PANTHER" id="PTHR31956:SF1">
    <property type="entry name" value="NON-SPECIFIC PHOSPHOLIPASE C1"/>
    <property type="match status" value="1"/>
</dbReference>
<dbReference type="CDD" id="cd16014">
    <property type="entry name" value="PLC"/>
    <property type="match status" value="1"/>
</dbReference>
<dbReference type="Proteomes" id="UP000566819">
    <property type="component" value="Unassembled WGS sequence"/>
</dbReference>
<evidence type="ECO:0000313" key="2">
    <source>
        <dbReference type="EMBL" id="KAF4633336.1"/>
    </source>
</evidence>
<dbReference type="Gene3D" id="3.40.720.10">
    <property type="entry name" value="Alkaline Phosphatase, subunit A"/>
    <property type="match status" value="1"/>
</dbReference>
<dbReference type="GO" id="GO:0042578">
    <property type="term" value="F:phosphoric ester hydrolase activity"/>
    <property type="evidence" value="ECO:0007669"/>
    <property type="project" value="UniProtKB-ARBA"/>
</dbReference>
<dbReference type="Gene3D" id="2.80.10.50">
    <property type="match status" value="1"/>
</dbReference>
<dbReference type="EMBL" id="JAAMPI010000269">
    <property type="protein sequence ID" value="KAF4633336.1"/>
    <property type="molecule type" value="Genomic_DNA"/>
</dbReference>
<evidence type="ECO:0000256" key="1">
    <source>
        <dbReference type="ARBA" id="ARBA00022801"/>
    </source>
</evidence>
<name>A0A8H4RQT3_9HELO</name>
<protein>
    <recommendedName>
        <fullName evidence="4">Non-hemolytic phospholipase C</fullName>
    </recommendedName>
</protein>
<organism evidence="2 3">
    <name type="scientific">Cudoniella acicularis</name>
    <dbReference type="NCBI Taxonomy" id="354080"/>
    <lineage>
        <taxon>Eukaryota</taxon>
        <taxon>Fungi</taxon>
        <taxon>Dikarya</taxon>
        <taxon>Ascomycota</taxon>
        <taxon>Pezizomycotina</taxon>
        <taxon>Leotiomycetes</taxon>
        <taxon>Helotiales</taxon>
        <taxon>Tricladiaceae</taxon>
        <taxon>Cudoniella</taxon>
    </lineage>
</organism>
<dbReference type="InterPro" id="IPR008999">
    <property type="entry name" value="Actin-crosslinking"/>
</dbReference>
<dbReference type="PANTHER" id="PTHR31956">
    <property type="entry name" value="NON-SPECIFIC PHOSPHOLIPASE C4-RELATED"/>
    <property type="match status" value="1"/>
</dbReference>
<keyword evidence="1" id="KW-0378">Hydrolase</keyword>
<evidence type="ECO:0000313" key="3">
    <source>
        <dbReference type="Proteomes" id="UP000566819"/>
    </source>
</evidence>
<dbReference type="Pfam" id="PF04185">
    <property type="entry name" value="Phosphoesterase"/>
    <property type="match status" value="1"/>
</dbReference>
<evidence type="ECO:0008006" key="4">
    <source>
        <dbReference type="Google" id="ProtNLM"/>
    </source>
</evidence>
<dbReference type="OrthoDB" id="5135119at2759"/>
<sequence>MAGSIADIEHVVLFMQGDTDISFVTTIPLHDPDPLLDHSTNTILENRAFDHYFGTLAGVRGFSDPNVQVNSGKPVWQQNVNSALTTNASYLLPWYLNYPGGSFLEATQCMVAGDNGWQDNHAALNGGLNNQWATNNTPWSWGHYQRSDIPVQYSIADGWVIGDMYQESVIASTNPNRVTWTSGSINVPGSPQTKDEGGYPYIDNNETPGCEAGGFNCYPVSWKTAPEFYEEAGVSWSIYQDADNFDDNPLAWFAQFQEALDGSALSNKGMVGKTLNDFYAQAANGTLPAISYIIGPSELSEHPPYSPRDGAWLQKKVVDAVTKGAAYSKTALIVSYDETGGWGDHGKSSPVTVLNGEWLQDPYGKVGYTYSGPGFRVPFYIISPWTRGGSVFTEHADHNSQILFIEEWLAAKGKDVKTNQMVPWRRKHMSSLVNAFDFANPDYTLPNIPDAPAPHTTADGVYDGAAHCASLYSVTQPPVPYTSQIDPTKVNTLSEQGFKEVRGSLTEGRYLVFELGGYALTNGGTNTTDFSASKATSKHENISQRWVVQVLAAGGDTFTISSARDGRYIGSHTGLINSSSGAETYTVSFAAGKGYALQKENGKYLTIDGNGAVQITDTVTYFKTYSVTYSS</sequence>
<accession>A0A8H4RQT3</accession>
<proteinExistence type="predicted"/>
<dbReference type="InterPro" id="IPR007312">
    <property type="entry name" value="Phosphoesterase"/>
</dbReference>
<reference evidence="2 3" key="1">
    <citation type="submission" date="2020-03" db="EMBL/GenBank/DDBJ databases">
        <title>Draft Genome Sequence of Cudoniella acicularis.</title>
        <authorList>
            <person name="Buettner E."/>
            <person name="Kellner H."/>
        </authorList>
    </citation>
    <scope>NUCLEOTIDE SEQUENCE [LARGE SCALE GENOMIC DNA]</scope>
    <source>
        <strain evidence="2 3">DSM 108380</strain>
    </source>
</reference>
<dbReference type="AlphaFoldDB" id="A0A8H4RQT3"/>
<keyword evidence="3" id="KW-1185">Reference proteome</keyword>
<comment type="caution">
    <text evidence="2">The sequence shown here is derived from an EMBL/GenBank/DDBJ whole genome shotgun (WGS) entry which is preliminary data.</text>
</comment>
<dbReference type="InterPro" id="IPR017850">
    <property type="entry name" value="Alkaline_phosphatase_core_sf"/>
</dbReference>